<dbReference type="OrthoDB" id="9801472at2"/>
<dbReference type="InterPro" id="IPR020568">
    <property type="entry name" value="Ribosomal_Su5_D2-typ_SF"/>
</dbReference>
<dbReference type="CDD" id="cd04170">
    <property type="entry name" value="EF-G_bact"/>
    <property type="match status" value="1"/>
</dbReference>
<dbReference type="InterPro" id="IPR005225">
    <property type="entry name" value="Small_GTP-bd"/>
</dbReference>
<organism evidence="11 12">
    <name type="scientific">Desulfovibrio ferrophilus</name>
    <dbReference type="NCBI Taxonomy" id="241368"/>
    <lineage>
        <taxon>Bacteria</taxon>
        <taxon>Pseudomonadati</taxon>
        <taxon>Thermodesulfobacteriota</taxon>
        <taxon>Desulfovibrionia</taxon>
        <taxon>Desulfovibrionales</taxon>
        <taxon>Desulfovibrionaceae</taxon>
        <taxon>Desulfovibrio</taxon>
    </lineage>
</organism>
<dbReference type="SMART" id="SM00838">
    <property type="entry name" value="EFG_C"/>
    <property type="match status" value="1"/>
</dbReference>
<dbReference type="NCBIfam" id="NF009379">
    <property type="entry name" value="PRK12740.1-3"/>
    <property type="match status" value="1"/>
</dbReference>
<dbReference type="InterPro" id="IPR053905">
    <property type="entry name" value="EF-G-like_DII"/>
</dbReference>
<dbReference type="EMBL" id="AP017378">
    <property type="protein sequence ID" value="BBD06808.1"/>
    <property type="molecule type" value="Genomic_DNA"/>
</dbReference>
<dbReference type="SUPFAM" id="SSF52540">
    <property type="entry name" value="P-loop containing nucleoside triphosphate hydrolases"/>
    <property type="match status" value="1"/>
</dbReference>
<dbReference type="RefSeq" id="WP_126375613.1">
    <property type="nucleotide sequence ID" value="NZ_AP017378.1"/>
</dbReference>
<evidence type="ECO:0000313" key="12">
    <source>
        <dbReference type="Proteomes" id="UP000269883"/>
    </source>
</evidence>
<dbReference type="PROSITE" id="PS51722">
    <property type="entry name" value="G_TR_2"/>
    <property type="match status" value="1"/>
</dbReference>
<dbReference type="InterPro" id="IPR035649">
    <property type="entry name" value="EFG_V"/>
</dbReference>
<sequence>MSLQNQRTYALVGHGGVGKTSVAEMLLFQTGIINRLGKIEEGTTSLDTEPEEIKRRGSIQPAFASYDWKKNTHFLIDTPGDNNFVGDLSYCLAGTDAVVFTIDAVDGAKPLTKRLWEQVKAVGRPAMVFINKMDRDRADFQMAFDSLHSILGIRPVLLYMPIGAKEDFRGVVDVLGNKALLFDADGKTIEGEIPGDMADEVEILRETMIENIAESDEELMEKYLEEGELSAEDIAHGMRLGVLAGELVPVACGAALQNAGAQQILDIAQDLFPAPTESGPWQGEGEGDELTADPDGPLVTFVFKTISDPFAGQLTVLRVLSGTLKPDCTLLNTSKEEKERVGQLLNMVGKEQKPMKAPAGPGSIVALAKLKSTHTGDTLCAEKGSFVFPKPKLAPALISYALAPEEKGEEDKVYTAVHKILEEDVCLNLHRDAETGDILLSGSGQLHIEISVEKAKRRYKTGILLKTPKIPYRETFKAKADVQGRHKKQSGGRGQFGDCFIRLEPQPRGAGYEFVDEIVGGSIPRQYIPAVDKGVQEAAARGVIAGYPVVDYKVSCYDGSYHSVDSSEMAFKVAGSVAFKKAAEVAKPVLLEPVVQVSVFVPDEFMGDVIGDLSSRRGKVLGSDSQSGLTEVKAHVPMAEVLQYAPDLRSMTGGQGTFTMEFDHYEEAPPNVTEQVIAESKKEEH</sequence>
<dbReference type="KEGG" id="dfl:DFE_0082"/>
<evidence type="ECO:0000256" key="6">
    <source>
        <dbReference type="ARBA" id="ARBA00023134"/>
    </source>
</evidence>
<dbReference type="NCBIfam" id="TIGR00484">
    <property type="entry name" value="EF-G"/>
    <property type="match status" value="1"/>
</dbReference>
<dbReference type="Gene3D" id="3.30.230.10">
    <property type="match status" value="1"/>
</dbReference>
<dbReference type="Pfam" id="PF03764">
    <property type="entry name" value="EFG_IV"/>
    <property type="match status" value="1"/>
</dbReference>
<dbReference type="GO" id="GO:0003746">
    <property type="term" value="F:translation elongation factor activity"/>
    <property type="evidence" value="ECO:0007669"/>
    <property type="project" value="UniProtKB-UniRule"/>
</dbReference>
<accession>A0A2Z6AUA4</accession>
<dbReference type="InterPro" id="IPR009000">
    <property type="entry name" value="Transl_B-barrel_sf"/>
</dbReference>
<keyword evidence="3" id="KW-0547">Nucleotide-binding</keyword>
<keyword evidence="4 11" id="KW-0251">Elongation factor</keyword>
<proteinExistence type="inferred from homology"/>
<dbReference type="Gene3D" id="3.40.50.300">
    <property type="entry name" value="P-loop containing nucleotide triphosphate hydrolases"/>
    <property type="match status" value="1"/>
</dbReference>
<dbReference type="AlphaFoldDB" id="A0A2Z6AUA4"/>
<evidence type="ECO:0000313" key="11">
    <source>
        <dbReference type="EMBL" id="BBD06808.1"/>
    </source>
</evidence>
<protein>
    <recommendedName>
        <fullName evidence="2 8">Elongation factor G</fullName>
    </recommendedName>
</protein>
<evidence type="ECO:0000256" key="7">
    <source>
        <dbReference type="ARBA" id="ARBA00024731"/>
    </source>
</evidence>
<dbReference type="InterPro" id="IPR004540">
    <property type="entry name" value="Transl_elong_EFG/EF2"/>
</dbReference>
<dbReference type="GO" id="GO:0003924">
    <property type="term" value="F:GTPase activity"/>
    <property type="evidence" value="ECO:0007669"/>
    <property type="project" value="InterPro"/>
</dbReference>
<evidence type="ECO:0000256" key="9">
    <source>
        <dbReference type="SAM" id="MobiDB-lite"/>
    </source>
</evidence>
<dbReference type="FunFam" id="3.30.70.240:FF:000001">
    <property type="entry name" value="Elongation factor G"/>
    <property type="match status" value="1"/>
</dbReference>
<dbReference type="Gene3D" id="2.40.30.10">
    <property type="entry name" value="Translation factors"/>
    <property type="match status" value="1"/>
</dbReference>
<dbReference type="NCBIfam" id="NF009891">
    <property type="entry name" value="PRK13351.1-1"/>
    <property type="match status" value="1"/>
</dbReference>
<evidence type="ECO:0000256" key="1">
    <source>
        <dbReference type="ARBA" id="ARBA00005870"/>
    </source>
</evidence>
<dbReference type="Gene3D" id="3.30.70.870">
    <property type="entry name" value="Elongation Factor G (Translational Gtpase), domain 3"/>
    <property type="match status" value="1"/>
</dbReference>
<dbReference type="InterPro" id="IPR027417">
    <property type="entry name" value="P-loop_NTPase"/>
</dbReference>
<dbReference type="GO" id="GO:0032790">
    <property type="term" value="P:ribosome disassembly"/>
    <property type="evidence" value="ECO:0007669"/>
    <property type="project" value="TreeGrafter"/>
</dbReference>
<reference evidence="11 12" key="1">
    <citation type="journal article" date="2018" name="Sci. Adv.">
        <title>Multi-heme cytochromes provide a pathway for survival in energy-limited environments.</title>
        <authorList>
            <person name="Deng X."/>
            <person name="Dohmae N."/>
            <person name="Nealson K.H."/>
            <person name="Hashimoto K."/>
            <person name="Okamoto A."/>
        </authorList>
    </citation>
    <scope>NUCLEOTIDE SEQUENCE [LARGE SCALE GENOMIC DNA]</scope>
    <source>
        <strain evidence="11 12">IS5</strain>
    </source>
</reference>
<dbReference type="Pfam" id="PF00009">
    <property type="entry name" value="GTP_EFTU"/>
    <property type="match status" value="1"/>
</dbReference>
<evidence type="ECO:0000256" key="8">
    <source>
        <dbReference type="NCBIfam" id="TIGR00484"/>
    </source>
</evidence>
<dbReference type="InterPro" id="IPR000640">
    <property type="entry name" value="EFG_V-like"/>
</dbReference>
<dbReference type="NCBIfam" id="NF009381">
    <property type="entry name" value="PRK12740.1-5"/>
    <property type="match status" value="1"/>
</dbReference>
<dbReference type="InterPro" id="IPR035647">
    <property type="entry name" value="EFG_III/V"/>
</dbReference>
<dbReference type="Proteomes" id="UP000269883">
    <property type="component" value="Chromosome"/>
</dbReference>
<dbReference type="InterPro" id="IPR000795">
    <property type="entry name" value="T_Tr_GTP-bd_dom"/>
</dbReference>
<feature type="region of interest" description="Disordered" evidence="9">
    <location>
        <begin position="273"/>
        <end position="294"/>
    </location>
</feature>
<dbReference type="PANTHER" id="PTHR43261:SF7">
    <property type="entry name" value="ELONGATION FACTOR G-LIKE PROTEIN"/>
    <property type="match status" value="1"/>
</dbReference>
<keyword evidence="12" id="KW-1185">Reference proteome</keyword>
<comment type="function">
    <text evidence="7">Catalyzes the GTP-dependent ribosomal translocation step during translation elongation. During this step, the ribosome changes from the pre-translocational (PRE) to the post-translocational (POST) state as the newly formed A-site-bound peptidyl-tRNA and P-site-bound deacylated tRNA move to the P and E sites, respectively. Catalyzes the coordinated movement of the two tRNA molecules, the mRNA and conformational changes in the ribosome.</text>
</comment>
<dbReference type="SUPFAM" id="SSF50447">
    <property type="entry name" value="Translation proteins"/>
    <property type="match status" value="1"/>
</dbReference>
<comment type="similarity">
    <text evidence="1">Belongs to the TRAFAC class translation factor GTPase superfamily. Classic translation factor GTPase family. EF-G/EF-2 subfamily.</text>
</comment>
<dbReference type="SMART" id="SM00889">
    <property type="entry name" value="EFG_IV"/>
    <property type="match status" value="1"/>
</dbReference>
<evidence type="ECO:0000256" key="5">
    <source>
        <dbReference type="ARBA" id="ARBA00022917"/>
    </source>
</evidence>
<keyword evidence="5" id="KW-0648">Protein biosynthesis</keyword>
<dbReference type="SUPFAM" id="SSF54980">
    <property type="entry name" value="EF-G C-terminal domain-like"/>
    <property type="match status" value="2"/>
</dbReference>
<gene>
    <name evidence="11" type="ORF">DFE_0082</name>
</gene>
<dbReference type="InterPro" id="IPR047872">
    <property type="entry name" value="EFG_IV"/>
</dbReference>
<evidence type="ECO:0000256" key="2">
    <source>
        <dbReference type="ARBA" id="ARBA00017872"/>
    </source>
</evidence>
<dbReference type="InterPro" id="IPR005517">
    <property type="entry name" value="Transl_elong_EFG/EF2_IV"/>
</dbReference>
<dbReference type="CDD" id="cd01434">
    <property type="entry name" value="EFG_mtEFG1_IV"/>
    <property type="match status" value="1"/>
</dbReference>
<dbReference type="GO" id="GO:0005525">
    <property type="term" value="F:GTP binding"/>
    <property type="evidence" value="ECO:0007669"/>
    <property type="project" value="UniProtKB-UniRule"/>
</dbReference>
<dbReference type="SUPFAM" id="SSF54211">
    <property type="entry name" value="Ribosomal protein S5 domain 2-like"/>
    <property type="match status" value="1"/>
</dbReference>
<evidence type="ECO:0000259" key="10">
    <source>
        <dbReference type="PROSITE" id="PS51722"/>
    </source>
</evidence>
<feature type="domain" description="Tr-type G" evidence="10">
    <location>
        <begin position="4"/>
        <end position="276"/>
    </location>
</feature>
<dbReference type="InterPro" id="IPR014721">
    <property type="entry name" value="Ribsml_uS5_D2-typ_fold_subgr"/>
</dbReference>
<dbReference type="InterPro" id="IPR041095">
    <property type="entry name" value="EFG_II"/>
</dbReference>
<name>A0A2Z6AUA4_9BACT</name>
<dbReference type="Gene3D" id="3.30.70.240">
    <property type="match status" value="1"/>
</dbReference>
<dbReference type="Pfam" id="PF14492">
    <property type="entry name" value="EFG_III"/>
    <property type="match status" value="1"/>
</dbReference>
<dbReference type="CDD" id="cd04088">
    <property type="entry name" value="EFG_mtEFG_II"/>
    <property type="match status" value="1"/>
</dbReference>
<evidence type="ECO:0000256" key="4">
    <source>
        <dbReference type="ARBA" id="ARBA00022768"/>
    </source>
</evidence>
<evidence type="ECO:0000256" key="3">
    <source>
        <dbReference type="ARBA" id="ARBA00022741"/>
    </source>
</evidence>
<dbReference type="NCBIfam" id="TIGR00231">
    <property type="entry name" value="small_GTP"/>
    <property type="match status" value="1"/>
</dbReference>
<dbReference type="Pfam" id="PF00679">
    <property type="entry name" value="EFG_C"/>
    <property type="match status" value="1"/>
</dbReference>
<dbReference type="PANTHER" id="PTHR43261">
    <property type="entry name" value="TRANSLATION ELONGATION FACTOR G-RELATED"/>
    <property type="match status" value="1"/>
</dbReference>
<dbReference type="Pfam" id="PF22042">
    <property type="entry name" value="EF-G_D2"/>
    <property type="match status" value="1"/>
</dbReference>
<dbReference type="FunFam" id="3.30.230.10:FF:000003">
    <property type="entry name" value="Elongation factor G"/>
    <property type="match status" value="1"/>
</dbReference>
<dbReference type="CDD" id="cd03713">
    <property type="entry name" value="EFG_mtEFG_C"/>
    <property type="match status" value="1"/>
</dbReference>
<keyword evidence="6" id="KW-0342">GTP-binding</keyword>